<reference evidence="3" key="1">
    <citation type="submission" date="2013-10" db="EMBL/GenBank/DDBJ databases">
        <title>Functional metagenomics reveals novel beta-galactosidases not predictable from gene sequences.</title>
        <authorList>
            <person name="Cheng J."/>
            <person name="Engel K."/>
            <person name="Romantsov T."/>
            <person name="Neufeld J.D."/>
            <person name="Rose D.R."/>
            <person name="Charles T.C."/>
        </authorList>
    </citation>
    <scope>NUCLEOTIDE SEQUENCE</scope>
</reference>
<feature type="signal peptide" evidence="1">
    <location>
        <begin position="1"/>
        <end position="23"/>
    </location>
</feature>
<dbReference type="Gene3D" id="3.40.190.10">
    <property type="entry name" value="Periplasmic binding protein-like II"/>
    <property type="match status" value="2"/>
</dbReference>
<accession>X2LAT5</accession>
<dbReference type="EMBL" id="KF796593">
    <property type="protein sequence ID" value="AHN97595.1"/>
    <property type="molecule type" value="Genomic_DNA"/>
</dbReference>
<organism evidence="3">
    <name type="scientific">uncultured bacterium 12AC_lac13</name>
    <dbReference type="NCBI Taxonomy" id="1447233"/>
    <lineage>
        <taxon>Bacteria</taxon>
        <taxon>environmental samples</taxon>
    </lineage>
</organism>
<name>X2LAT5_9BACT</name>
<protein>
    <submittedName>
        <fullName evidence="3">Nitrate/sulfonate/bicarbonate ABC transporter substrate-binding protein</fullName>
    </submittedName>
</protein>
<dbReference type="SUPFAM" id="SSF53850">
    <property type="entry name" value="Periplasmic binding protein-like II"/>
    <property type="match status" value="1"/>
</dbReference>
<proteinExistence type="predicted"/>
<dbReference type="AlphaFoldDB" id="X2LAT5"/>
<evidence type="ECO:0000256" key="1">
    <source>
        <dbReference type="SAM" id="SignalP"/>
    </source>
</evidence>
<evidence type="ECO:0000259" key="2">
    <source>
        <dbReference type="Pfam" id="PF09084"/>
    </source>
</evidence>
<dbReference type="Pfam" id="PF09084">
    <property type="entry name" value="NMT1"/>
    <property type="match status" value="1"/>
</dbReference>
<dbReference type="PANTHER" id="PTHR30024">
    <property type="entry name" value="ALIPHATIC SULFONATES-BINDING PROTEIN-RELATED"/>
    <property type="match status" value="1"/>
</dbReference>
<feature type="chain" id="PRO_5004950481" evidence="1">
    <location>
        <begin position="24"/>
        <end position="338"/>
    </location>
</feature>
<dbReference type="InterPro" id="IPR015168">
    <property type="entry name" value="SsuA/THI5"/>
</dbReference>
<keyword evidence="1" id="KW-0732">Signal</keyword>
<feature type="domain" description="SsuA/THI5-like" evidence="2">
    <location>
        <begin position="40"/>
        <end position="255"/>
    </location>
</feature>
<evidence type="ECO:0000313" key="3">
    <source>
        <dbReference type="EMBL" id="AHN97595.1"/>
    </source>
</evidence>
<sequence length="338" mass="37228">MRIWARFIAAAALSWFCLQPAAAAERLVVLEVALGDVSLNKVPFLMAADTGIYARNGLDVRQFITPGAAADARESGVTVPAQFVRSDIGSAPISVGGASPMIYRVANDAQSLHRVAILTTEGTVRNTIITSNAIARVEDLKGKRLGYSVPGAVTHVAALHFAKHMGWDPARDISLIGNGNSLNPLKEGRIDGALGSAMTFSMAPEMNLKLLIDLTPFNFPVGGSSVLAERNWLRMNRDTAARFVRATNEALALMRRDRAAFNAALTKWFNVRDPVVQQRMYAEIDEIPRKPFPTVEGIRATLAFYDSPEMRKYKAEDFYDSSFMTELDRRGFLDQLYR</sequence>